<proteinExistence type="predicted"/>
<dbReference type="GO" id="GO:0016651">
    <property type="term" value="F:oxidoreductase activity, acting on NAD(P)H"/>
    <property type="evidence" value="ECO:0007669"/>
    <property type="project" value="InterPro"/>
</dbReference>
<dbReference type="OrthoDB" id="9992527at2759"/>
<dbReference type="PANTHER" id="PTHR45348:SF3">
    <property type="entry name" value="ENOYL REDUCTASE (ER) DOMAIN-CONTAINING PROTEIN"/>
    <property type="match status" value="1"/>
</dbReference>
<dbReference type="AlphaFoldDB" id="A0A6A5QXF1"/>
<keyword evidence="3" id="KW-1185">Reference proteome</keyword>
<evidence type="ECO:0000313" key="2">
    <source>
        <dbReference type="EMBL" id="KAF1919520.1"/>
    </source>
</evidence>
<dbReference type="Proteomes" id="UP000800096">
    <property type="component" value="Unassembled WGS sequence"/>
</dbReference>
<keyword evidence="1" id="KW-0560">Oxidoreductase</keyword>
<name>A0A6A5QXF1_AMPQU</name>
<gene>
    <name evidence="2" type="ORF">BDU57DRAFT_546163</name>
</gene>
<evidence type="ECO:0000256" key="1">
    <source>
        <dbReference type="ARBA" id="ARBA00023002"/>
    </source>
</evidence>
<reference evidence="2" key="1">
    <citation type="journal article" date="2020" name="Stud. Mycol.">
        <title>101 Dothideomycetes genomes: a test case for predicting lifestyles and emergence of pathogens.</title>
        <authorList>
            <person name="Haridas S."/>
            <person name="Albert R."/>
            <person name="Binder M."/>
            <person name="Bloem J."/>
            <person name="Labutti K."/>
            <person name="Salamov A."/>
            <person name="Andreopoulos B."/>
            <person name="Baker S."/>
            <person name="Barry K."/>
            <person name="Bills G."/>
            <person name="Bluhm B."/>
            <person name="Cannon C."/>
            <person name="Castanera R."/>
            <person name="Culley D."/>
            <person name="Daum C."/>
            <person name="Ezra D."/>
            <person name="Gonzalez J."/>
            <person name="Henrissat B."/>
            <person name="Kuo A."/>
            <person name="Liang C."/>
            <person name="Lipzen A."/>
            <person name="Lutzoni F."/>
            <person name="Magnuson J."/>
            <person name="Mondo S."/>
            <person name="Nolan M."/>
            <person name="Ohm R."/>
            <person name="Pangilinan J."/>
            <person name="Park H.-J."/>
            <person name="Ramirez L."/>
            <person name="Alfaro M."/>
            <person name="Sun H."/>
            <person name="Tritt A."/>
            <person name="Yoshinaga Y."/>
            <person name="Zwiers L.-H."/>
            <person name="Turgeon B."/>
            <person name="Goodwin S."/>
            <person name="Spatafora J."/>
            <person name="Crous P."/>
            <person name="Grigoriev I."/>
        </authorList>
    </citation>
    <scope>NUCLEOTIDE SEQUENCE</scope>
    <source>
        <strain evidence="2">HMLAC05119</strain>
    </source>
</reference>
<sequence>MAAIDVKANLGIIQVPTLKPIEEQVRVRVEQTASTPLDLHQKDSGLMVKHPRVLGDDTARACVEAVTLPNRFVAVFPSLTTDLGLETTLPKPEDCVLKDSDKSILIWSGFSSIGQFTIQVIANVMRKHDEKLCALDAKSVFDHNDSNVIANISDAGKRRELRSCSNALQVRLEVSQPFSKIVKARFKVAILQPVIVPESAETEYPGQAMEIIINKFFKHHLQPEIMDETLKEGIVAPHKQKVAIVL</sequence>
<dbReference type="InterPro" id="IPR047122">
    <property type="entry name" value="Trans-enoyl_RdTase-like"/>
</dbReference>
<dbReference type="PANTHER" id="PTHR45348">
    <property type="entry name" value="HYPOTHETICAL OXIDOREDUCTASE (EUROFUNG)"/>
    <property type="match status" value="1"/>
</dbReference>
<evidence type="ECO:0000313" key="3">
    <source>
        <dbReference type="Proteomes" id="UP000800096"/>
    </source>
</evidence>
<dbReference type="EMBL" id="ML979133">
    <property type="protein sequence ID" value="KAF1919520.1"/>
    <property type="molecule type" value="Genomic_DNA"/>
</dbReference>
<organism evidence="2 3">
    <name type="scientific">Ampelomyces quisqualis</name>
    <name type="common">Powdery mildew agent</name>
    <dbReference type="NCBI Taxonomy" id="50730"/>
    <lineage>
        <taxon>Eukaryota</taxon>
        <taxon>Fungi</taxon>
        <taxon>Dikarya</taxon>
        <taxon>Ascomycota</taxon>
        <taxon>Pezizomycotina</taxon>
        <taxon>Dothideomycetes</taxon>
        <taxon>Pleosporomycetidae</taxon>
        <taxon>Pleosporales</taxon>
        <taxon>Pleosporineae</taxon>
        <taxon>Phaeosphaeriaceae</taxon>
        <taxon>Ampelomyces</taxon>
    </lineage>
</organism>
<dbReference type="Gene3D" id="3.40.50.720">
    <property type="entry name" value="NAD(P)-binding Rossmann-like Domain"/>
    <property type="match status" value="1"/>
</dbReference>
<protein>
    <submittedName>
        <fullName evidence="2">Uncharacterized protein</fullName>
    </submittedName>
</protein>
<accession>A0A6A5QXF1</accession>